<evidence type="ECO:0000313" key="2">
    <source>
        <dbReference type="Proteomes" id="UP000680279"/>
    </source>
</evidence>
<dbReference type="RefSeq" id="WP_212962342.1">
    <property type="nucleotide sequence ID" value="NZ_BOQT01000003.1"/>
</dbReference>
<organism evidence="1 2">
    <name type="scientific">Siminovitchia fordii</name>
    <dbReference type="NCBI Taxonomy" id="254759"/>
    <lineage>
        <taxon>Bacteria</taxon>
        <taxon>Bacillati</taxon>
        <taxon>Bacillota</taxon>
        <taxon>Bacilli</taxon>
        <taxon>Bacillales</taxon>
        <taxon>Bacillaceae</taxon>
        <taxon>Siminovitchia</taxon>
    </lineage>
</organism>
<dbReference type="EMBL" id="BOQT01000003">
    <property type="protein sequence ID" value="GIN19915.1"/>
    <property type="molecule type" value="Genomic_DNA"/>
</dbReference>
<comment type="caution">
    <text evidence="1">The sequence shown here is derived from an EMBL/GenBank/DDBJ whole genome shotgun (WGS) entry which is preliminary data.</text>
</comment>
<name>A0ABQ4K2E7_9BACI</name>
<accession>A0ABQ4K2E7</accession>
<sequence length="110" mass="12828">MFLIENYISSIKSNLEKHSDLLVGNLKSVFENKFSTDIDLLDFTAFIEPTRFELSIRMFSMDKEANEVFCEVDDETVFAGSIKVLPEVDYYQLKDSQLDFFSIFTNRTKI</sequence>
<protein>
    <submittedName>
        <fullName evidence="1">Uncharacterized protein</fullName>
    </submittedName>
</protein>
<proteinExistence type="predicted"/>
<keyword evidence="2" id="KW-1185">Reference proteome</keyword>
<evidence type="ECO:0000313" key="1">
    <source>
        <dbReference type="EMBL" id="GIN19915.1"/>
    </source>
</evidence>
<dbReference type="Proteomes" id="UP000680279">
    <property type="component" value="Unassembled WGS sequence"/>
</dbReference>
<reference evidence="1 2" key="1">
    <citation type="submission" date="2021-03" db="EMBL/GenBank/DDBJ databases">
        <title>Antimicrobial resistance genes in bacteria isolated from Japanese honey, and their potential for conferring macrolide and lincosamide resistance in the American foulbrood pathogen Paenibacillus larvae.</title>
        <authorList>
            <person name="Okamoto M."/>
            <person name="Kumagai M."/>
            <person name="Kanamori H."/>
            <person name="Takamatsu D."/>
        </authorList>
    </citation>
    <scope>NUCLEOTIDE SEQUENCE [LARGE SCALE GENOMIC DNA]</scope>
    <source>
        <strain evidence="1 2">J1TS3</strain>
    </source>
</reference>
<gene>
    <name evidence="1" type="ORF">J1TS3_10490</name>
</gene>